<comment type="similarity">
    <text evidence="2">Belongs to the HSBP1 family.</text>
</comment>
<dbReference type="PANTHER" id="PTHR19424:SF0">
    <property type="entry name" value="HEAT SHOCK FACTOR BINDING PROTEIN 1"/>
    <property type="match status" value="1"/>
</dbReference>
<dbReference type="PANTHER" id="PTHR19424">
    <property type="entry name" value="HEAT SHOCK FACTOR BINDING PROTEIN 1"/>
    <property type="match status" value="1"/>
</dbReference>
<organism evidence="9">
    <name type="scientific">Medioppia subpectinata</name>
    <dbReference type="NCBI Taxonomy" id="1979941"/>
    <lineage>
        <taxon>Eukaryota</taxon>
        <taxon>Metazoa</taxon>
        <taxon>Ecdysozoa</taxon>
        <taxon>Arthropoda</taxon>
        <taxon>Chelicerata</taxon>
        <taxon>Arachnida</taxon>
        <taxon>Acari</taxon>
        <taxon>Acariformes</taxon>
        <taxon>Sarcoptiformes</taxon>
        <taxon>Oribatida</taxon>
        <taxon>Brachypylina</taxon>
        <taxon>Oppioidea</taxon>
        <taxon>Oppiidae</taxon>
        <taxon>Medioppia</taxon>
    </lineage>
</organism>
<gene>
    <name evidence="9" type="ORF">OSB1V03_LOCUS16725</name>
    <name evidence="8" type="ORF">OSB1V03_LOCUS9975</name>
</gene>
<dbReference type="Pfam" id="PF06825">
    <property type="entry name" value="HSBP1"/>
    <property type="match status" value="1"/>
</dbReference>
<dbReference type="GO" id="GO:0005634">
    <property type="term" value="C:nucleus"/>
    <property type="evidence" value="ECO:0007669"/>
    <property type="project" value="UniProtKB-SubCell"/>
</dbReference>
<evidence type="ECO:0000313" key="8">
    <source>
        <dbReference type="EMBL" id="CAD7629559.1"/>
    </source>
</evidence>
<dbReference type="AlphaFoldDB" id="A0A7R9L9T4"/>
<evidence type="ECO:0000256" key="6">
    <source>
        <dbReference type="ARBA" id="ARBA00039223"/>
    </source>
</evidence>
<dbReference type="InterPro" id="IPR009643">
    <property type="entry name" value="HS1-bd"/>
</dbReference>
<evidence type="ECO:0000313" key="9">
    <source>
        <dbReference type="EMBL" id="CAD7636730.1"/>
    </source>
</evidence>
<dbReference type="OrthoDB" id="4159489at2759"/>
<evidence type="ECO:0000256" key="1">
    <source>
        <dbReference type="ARBA" id="ARBA00004123"/>
    </source>
</evidence>
<evidence type="ECO:0000256" key="2">
    <source>
        <dbReference type="ARBA" id="ARBA00006349"/>
    </source>
</evidence>
<protein>
    <recommendedName>
        <fullName evidence="6">Heat shock factor-binding protein 1</fullName>
    </recommendedName>
</protein>
<keyword evidence="10" id="KW-1185">Reference proteome</keyword>
<comment type="subunit">
    <text evidence="5">Homohexamer. Associates with heptad repeats of HSF1 trimers and probably also HSF1 monomers, and with HSP70. Association with HSF1 trimers and HSP70 coincides with attenuation of heat shock response and the conversion of HSF1 trimer to monomer.</text>
</comment>
<dbReference type="FunFam" id="1.20.5.430:FF:000002">
    <property type="entry name" value="Heat shock factor-binding protein 1"/>
    <property type="match status" value="1"/>
</dbReference>
<comment type="function">
    <text evidence="4">Negative regulator of the heat shock response. Negatively affects HSF1 DNA-binding activity. May have a role in the suppression of the activation of the stress response during the aging process.</text>
</comment>
<dbReference type="EMBL" id="OC873574">
    <property type="protein sequence ID" value="CAD7636730.1"/>
    <property type="molecule type" value="Genomic_DNA"/>
</dbReference>
<reference evidence="9" key="1">
    <citation type="submission" date="2020-11" db="EMBL/GenBank/DDBJ databases">
        <authorList>
            <person name="Tran Van P."/>
        </authorList>
    </citation>
    <scope>NUCLEOTIDE SEQUENCE</scope>
</reference>
<evidence type="ECO:0000256" key="4">
    <source>
        <dbReference type="ARBA" id="ARBA00037689"/>
    </source>
</evidence>
<feature type="region of interest" description="Disordered" evidence="7">
    <location>
        <begin position="71"/>
        <end position="92"/>
    </location>
</feature>
<dbReference type="GO" id="GO:0070370">
    <property type="term" value="P:cellular heat acclimation"/>
    <property type="evidence" value="ECO:0007669"/>
    <property type="project" value="TreeGrafter"/>
</dbReference>
<keyword evidence="3" id="KW-0539">Nucleus</keyword>
<dbReference type="Proteomes" id="UP000759131">
    <property type="component" value="Unassembled WGS sequence"/>
</dbReference>
<sequence>MDSKCPPVANAGAADPKEAKDVVQFVQTLLQSVEDKFQQMSDQILSRIDEMGHRIDDLEHNLNELVSQSEVNNEDNVNTNHMINSNAQQINK</sequence>
<evidence type="ECO:0000313" key="10">
    <source>
        <dbReference type="Proteomes" id="UP000759131"/>
    </source>
</evidence>
<dbReference type="Gene3D" id="1.20.5.430">
    <property type="match status" value="1"/>
</dbReference>
<evidence type="ECO:0000256" key="3">
    <source>
        <dbReference type="ARBA" id="ARBA00023242"/>
    </source>
</evidence>
<name>A0A7R9L9T4_9ACAR</name>
<proteinExistence type="inferred from homology"/>
<accession>A0A7R9L9T4</accession>
<dbReference type="EMBL" id="CAJPIZ010018999">
    <property type="protein sequence ID" value="CAG2116768.1"/>
    <property type="molecule type" value="Genomic_DNA"/>
</dbReference>
<dbReference type="EMBL" id="OC861587">
    <property type="protein sequence ID" value="CAD7629559.1"/>
    <property type="molecule type" value="Genomic_DNA"/>
</dbReference>
<evidence type="ECO:0000256" key="5">
    <source>
        <dbReference type="ARBA" id="ARBA00038772"/>
    </source>
</evidence>
<comment type="subcellular location">
    <subcellularLocation>
        <location evidence="1">Nucleus</location>
    </subcellularLocation>
</comment>
<dbReference type="EMBL" id="CAJPIZ010007012">
    <property type="protein sequence ID" value="CAG2109989.1"/>
    <property type="molecule type" value="Genomic_DNA"/>
</dbReference>
<dbReference type="GO" id="GO:0005829">
    <property type="term" value="C:cytosol"/>
    <property type="evidence" value="ECO:0007669"/>
    <property type="project" value="TreeGrafter"/>
</dbReference>
<evidence type="ECO:0000256" key="7">
    <source>
        <dbReference type="SAM" id="MobiDB-lite"/>
    </source>
</evidence>
<dbReference type="GO" id="GO:0003714">
    <property type="term" value="F:transcription corepressor activity"/>
    <property type="evidence" value="ECO:0007669"/>
    <property type="project" value="InterPro"/>
</dbReference>